<accession>A0A3M0J6M7</accession>
<comment type="caution">
    <text evidence="1">The sequence shown here is derived from an EMBL/GenBank/DDBJ whole genome shotgun (WGS) entry which is preliminary data.</text>
</comment>
<reference evidence="1 2" key="1">
    <citation type="submission" date="2018-07" db="EMBL/GenBank/DDBJ databases">
        <title>A high quality draft genome assembly of the barn swallow (H. rustica rustica).</title>
        <authorList>
            <person name="Formenti G."/>
            <person name="Chiara M."/>
            <person name="Poveda L."/>
            <person name="Francoijs K.-J."/>
            <person name="Bonisoli-Alquati A."/>
            <person name="Canova L."/>
            <person name="Gianfranceschi L."/>
            <person name="Horner D.S."/>
            <person name="Saino N."/>
        </authorList>
    </citation>
    <scope>NUCLEOTIDE SEQUENCE [LARGE SCALE GENOMIC DNA]</scope>
    <source>
        <strain evidence="1">Chelidonia</strain>
        <tissue evidence="1">Blood</tissue>
    </source>
</reference>
<evidence type="ECO:0000313" key="2">
    <source>
        <dbReference type="Proteomes" id="UP000269221"/>
    </source>
</evidence>
<organism evidence="1 2">
    <name type="scientific">Hirundo rustica rustica</name>
    <dbReference type="NCBI Taxonomy" id="333673"/>
    <lineage>
        <taxon>Eukaryota</taxon>
        <taxon>Metazoa</taxon>
        <taxon>Chordata</taxon>
        <taxon>Craniata</taxon>
        <taxon>Vertebrata</taxon>
        <taxon>Euteleostomi</taxon>
        <taxon>Archelosauria</taxon>
        <taxon>Archosauria</taxon>
        <taxon>Dinosauria</taxon>
        <taxon>Saurischia</taxon>
        <taxon>Theropoda</taxon>
        <taxon>Coelurosauria</taxon>
        <taxon>Aves</taxon>
        <taxon>Neognathae</taxon>
        <taxon>Neoaves</taxon>
        <taxon>Telluraves</taxon>
        <taxon>Australaves</taxon>
        <taxon>Passeriformes</taxon>
        <taxon>Sylvioidea</taxon>
        <taxon>Hirundinidae</taxon>
        <taxon>Hirundo</taxon>
    </lineage>
</organism>
<gene>
    <name evidence="1" type="ORF">DUI87_26581</name>
</gene>
<name>A0A3M0J6M7_HIRRU</name>
<protein>
    <submittedName>
        <fullName evidence="1">Uncharacterized protein</fullName>
    </submittedName>
</protein>
<dbReference type="EMBL" id="QRBI01000171">
    <property type="protein sequence ID" value="RMB97001.1"/>
    <property type="molecule type" value="Genomic_DNA"/>
</dbReference>
<dbReference type="AlphaFoldDB" id="A0A3M0J6M7"/>
<keyword evidence="2" id="KW-1185">Reference proteome</keyword>
<proteinExistence type="predicted"/>
<evidence type="ECO:0000313" key="1">
    <source>
        <dbReference type="EMBL" id="RMB97001.1"/>
    </source>
</evidence>
<dbReference type="Proteomes" id="UP000269221">
    <property type="component" value="Unassembled WGS sequence"/>
</dbReference>
<sequence>MVVATAAGRCGLPGGRFLLVLPVAAGRQEWRHSGNGGGPRTRSREPESIIINNFNEAAKSHSMLAVVNGAGKGTLWSLICGALNSKIFLGPATPQEIILQETTVQETLPQEITVQETTVQETTVQETTTKNVLLKKLLPKKLPTKKFLGKKPLGKKLLGKKLLPKKLLDKKLLPKDDIGQETTSPAMEIEQPAISANARAAADMENTLWITCKS</sequence>